<evidence type="ECO:0000313" key="2">
    <source>
        <dbReference type="EMBL" id="MET3615113.1"/>
    </source>
</evidence>
<sequence>MHSHATPPRATSDRVSLLQHSALFRVGLAAIALGGLWLAIAWAMSLS</sequence>
<feature type="transmembrane region" description="Helical" evidence="1">
    <location>
        <begin position="22"/>
        <end position="44"/>
    </location>
</feature>
<dbReference type="EMBL" id="JBEPMB010000006">
    <property type="protein sequence ID" value="MET3615113.1"/>
    <property type="molecule type" value="Genomic_DNA"/>
</dbReference>
<keyword evidence="1" id="KW-1133">Transmembrane helix</keyword>
<keyword evidence="1" id="KW-0812">Transmembrane</keyword>
<keyword evidence="1" id="KW-0472">Membrane</keyword>
<evidence type="ECO:0000313" key="3">
    <source>
        <dbReference type="Proteomes" id="UP001549047"/>
    </source>
</evidence>
<organism evidence="2 3">
    <name type="scientific">Rhizobium aquaticum</name>
    <dbReference type="NCBI Taxonomy" id="1549636"/>
    <lineage>
        <taxon>Bacteria</taxon>
        <taxon>Pseudomonadati</taxon>
        <taxon>Pseudomonadota</taxon>
        <taxon>Alphaproteobacteria</taxon>
        <taxon>Hyphomicrobiales</taxon>
        <taxon>Rhizobiaceae</taxon>
        <taxon>Rhizobium/Agrobacterium group</taxon>
        <taxon>Rhizobium</taxon>
    </lineage>
</organism>
<keyword evidence="3" id="KW-1185">Reference proteome</keyword>
<gene>
    <name evidence="2" type="ORF">ABID16_003456</name>
</gene>
<protein>
    <submittedName>
        <fullName evidence="2">Uncharacterized protein</fullName>
    </submittedName>
</protein>
<accession>A0ABV2J308</accession>
<dbReference type="Proteomes" id="UP001549047">
    <property type="component" value="Unassembled WGS sequence"/>
</dbReference>
<proteinExistence type="predicted"/>
<dbReference type="RefSeq" id="WP_354557604.1">
    <property type="nucleotide sequence ID" value="NZ_JBEPMB010000006.1"/>
</dbReference>
<comment type="caution">
    <text evidence="2">The sequence shown here is derived from an EMBL/GenBank/DDBJ whole genome shotgun (WGS) entry which is preliminary data.</text>
</comment>
<name>A0ABV2J308_9HYPH</name>
<evidence type="ECO:0000256" key="1">
    <source>
        <dbReference type="SAM" id="Phobius"/>
    </source>
</evidence>
<reference evidence="2 3" key="1">
    <citation type="submission" date="2024-06" db="EMBL/GenBank/DDBJ databases">
        <title>Genomic Encyclopedia of Type Strains, Phase IV (KMG-IV): sequencing the most valuable type-strain genomes for metagenomic binning, comparative biology and taxonomic classification.</title>
        <authorList>
            <person name="Goeker M."/>
        </authorList>
    </citation>
    <scope>NUCLEOTIDE SEQUENCE [LARGE SCALE GENOMIC DNA]</scope>
    <source>
        <strain evidence="2 3">DSM 29780</strain>
    </source>
</reference>